<dbReference type="CTD" id="54976"/>
<sequence>MKCGLQPVISWLPQSHLQDRLLRHMLRIGPALGERDSVRGPGATGLEVCAPVNEGSQAPGEAGAGVHKDGKWHGLDGPWGEAVSEGTSPPPFLLQVGFLKILHRYEITFTLPPVRRLSKDIREAPVPSLHLKLLSVMPVPEGYSIKCEYSAHKEGVLKEEMLLACEGGTGAFVRVMVQARVMDRHHGTPMLLDGVKCVGAELEYDSEHSDWHGFD</sequence>
<evidence type="ECO:0000313" key="4">
    <source>
        <dbReference type="RefSeq" id="XP_020032145.1"/>
    </source>
</evidence>
<dbReference type="RefSeq" id="XP_020032145.1">
    <property type="nucleotide sequence ID" value="XM_020176556.1"/>
</dbReference>
<comment type="similarity">
    <text evidence="1">Belongs to the ADISSP family.</text>
</comment>
<reference evidence="3" key="1">
    <citation type="submission" date="2023-09" db="UniProtKB">
        <authorList>
            <consortium name="Ensembl"/>
        </authorList>
    </citation>
    <scope>IDENTIFICATION</scope>
</reference>
<dbReference type="OrthoDB" id="6246153at2759"/>
<accession>A0A8B7VNY3</accession>
<evidence type="ECO:0000313" key="3">
    <source>
        <dbReference type="Ensembl" id="ENSCCNP00000010499.1"/>
    </source>
</evidence>
<dbReference type="Pfam" id="PF15006">
    <property type="entry name" value="DUF4517"/>
    <property type="match status" value="1"/>
</dbReference>
<dbReference type="PANTHER" id="PTHR13287">
    <property type="entry name" value="ADIPOSE-SECRETED SIGNALING PROTEIN"/>
    <property type="match status" value="1"/>
</dbReference>
<dbReference type="Ensembl" id="ENSCCNT00000013799.1">
    <property type="protein sequence ID" value="ENSCCNP00000010499.1"/>
    <property type="gene ID" value="ENSCCNG00000010971.1"/>
</dbReference>
<dbReference type="AlphaFoldDB" id="A0A8B7VNY3"/>
<dbReference type="KEGG" id="ccan:109694552"/>
<gene>
    <name evidence="3 4" type="primary">CUNH20orf27</name>
</gene>
<dbReference type="PANTHER" id="PTHR13287:SF2">
    <property type="entry name" value="ADIPOSE-SECRETED SIGNALING PROTEIN"/>
    <property type="match status" value="1"/>
</dbReference>
<name>A0A8B7VNY3_CASCN</name>
<evidence type="ECO:0000256" key="1">
    <source>
        <dbReference type="ARBA" id="ARBA00035018"/>
    </source>
</evidence>
<reference evidence="4" key="2">
    <citation type="submission" date="2025-04" db="UniProtKB">
        <authorList>
            <consortium name="RefSeq"/>
        </authorList>
    </citation>
    <scope>IDENTIFICATION</scope>
    <source>
        <tissue evidence="4">Leukocyte</tissue>
    </source>
</reference>
<protein>
    <recommendedName>
        <fullName evidence="2">Adipose-secreted signaling protein</fullName>
    </recommendedName>
</protein>
<evidence type="ECO:0000256" key="2">
    <source>
        <dbReference type="ARBA" id="ARBA00035300"/>
    </source>
</evidence>
<dbReference type="InterPro" id="IPR026794">
    <property type="entry name" value="ADISSP"/>
</dbReference>
<organism evidence="4">
    <name type="scientific">Castor canadensis</name>
    <name type="common">American beaver</name>
    <dbReference type="NCBI Taxonomy" id="51338"/>
    <lineage>
        <taxon>Eukaryota</taxon>
        <taxon>Metazoa</taxon>
        <taxon>Chordata</taxon>
        <taxon>Craniata</taxon>
        <taxon>Vertebrata</taxon>
        <taxon>Euteleostomi</taxon>
        <taxon>Mammalia</taxon>
        <taxon>Eutheria</taxon>
        <taxon>Euarchontoglires</taxon>
        <taxon>Glires</taxon>
        <taxon>Rodentia</taxon>
        <taxon>Castorimorpha</taxon>
        <taxon>Castoridae</taxon>
        <taxon>Castor</taxon>
    </lineage>
</organism>
<proteinExistence type="inferred from homology"/>